<reference evidence="2 3" key="1">
    <citation type="submission" date="2015-01" db="EMBL/GenBank/DDBJ databases">
        <title>The Genome Sequence of Rhinocladiella mackenzie CBS 650.93.</title>
        <authorList>
            <consortium name="The Broad Institute Genomics Platform"/>
            <person name="Cuomo C."/>
            <person name="de Hoog S."/>
            <person name="Gorbushina A."/>
            <person name="Stielow B."/>
            <person name="Teixiera M."/>
            <person name="Abouelleil A."/>
            <person name="Chapman S.B."/>
            <person name="Priest M."/>
            <person name="Young S.K."/>
            <person name="Wortman J."/>
            <person name="Nusbaum C."/>
            <person name="Birren B."/>
        </authorList>
    </citation>
    <scope>NUCLEOTIDE SEQUENCE [LARGE SCALE GENOMIC DNA]</scope>
    <source>
        <strain evidence="2 3">CBS 650.93</strain>
    </source>
</reference>
<dbReference type="AlphaFoldDB" id="A0A0D2J6S4"/>
<evidence type="ECO:0000313" key="3">
    <source>
        <dbReference type="Proteomes" id="UP000053617"/>
    </source>
</evidence>
<keyword evidence="3" id="KW-1185">Reference proteome</keyword>
<gene>
    <name evidence="2" type="ORF">Z518_05635</name>
</gene>
<dbReference type="GeneID" id="25293706"/>
<dbReference type="VEuPathDB" id="FungiDB:Z518_05635"/>
<organism evidence="2 3">
    <name type="scientific">Rhinocladiella mackenziei CBS 650.93</name>
    <dbReference type="NCBI Taxonomy" id="1442369"/>
    <lineage>
        <taxon>Eukaryota</taxon>
        <taxon>Fungi</taxon>
        <taxon>Dikarya</taxon>
        <taxon>Ascomycota</taxon>
        <taxon>Pezizomycotina</taxon>
        <taxon>Eurotiomycetes</taxon>
        <taxon>Chaetothyriomycetidae</taxon>
        <taxon>Chaetothyriales</taxon>
        <taxon>Herpotrichiellaceae</taxon>
        <taxon>Rhinocladiella</taxon>
    </lineage>
</organism>
<feature type="region of interest" description="Disordered" evidence="1">
    <location>
        <begin position="584"/>
        <end position="623"/>
    </location>
</feature>
<dbReference type="RefSeq" id="XP_013271901.1">
    <property type="nucleotide sequence ID" value="XM_013416447.1"/>
</dbReference>
<dbReference type="InterPro" id="IPR027417">
    <property type="entry name" value="P-loop_NTPase"/>
</dbReference>
<dbReference type="InterPro" id="IPR051055">
    <property type="entry name" value="PIF1_helicase"/>
</dbReference>
<dbReference type="HOGENOM" id="CLU_438831_0_0_1"/>
<feature type="region of interest" description="Disordered" evidence="1">
    <location>
        <begin position="1"/>
        <end position="105"/>
    </location>
</feature>
<feature type="compositionally biased region" description="Basic and acidic residues" evidence="1">
    <location>
        <begin position="584"/>
        <end position="605"/>
    </location>
</feature>
<dbReference type="Proteomes" id="UP000053617">
    <property type="component" value="Unassembled WGS sequence"/>
</dbReference>
<evidence type="ECO:0000256" key="1">
    <source>
        <dbReference type="SAM" id="MobiDB-lite"/>
    </source>
</evidence>
<evidence type="ECO:0000313" key="2">
    <source>
        <dbReference type="EMBL" id="KIX04765.1"/>
    </source>
</evidence>
<name>A0A0D2J6S4_9EURO</name>
<dbReference type="STRING" id="1442369.A0A0D2J6S4"/>
<evidence type="ECO:0008006" key="4">
    <source>
        <dbReference type="Google" id="ProtNLM"/>
    </source>
</evidence>
<sequence length="623" mass="71102">MSPAREQRKPSFVQPTVASGARDRTPRPVLPRNLNSQDTPAERDARRRQAAISREHRSIRRGGGEPSPTPNLEEPLWTTQTQSSLEGREPSSQRSSLGTSTSLRPNTCRFNYPAALRQEPAVEKAMGSSYLRFQPVRNDGRLNNYNRLVSLAWLANTDIAPCTGSRAVLNYIGKYCTKAEQKSENYRQVIQHLLPNLNVTKPLLSLVSKTMNRLIGERDWSAQEVCHLLLDLPLQIASRVVLLVDCHPESHQATTYCLEEDGESLKRGQSPLERYKLRPEEPKDLAYLRVFRLYDFRGPPEKMTLRPRVLPRILNYFPHYRPTVDVEEYARVKLTLHVPFRAVDDLLRLDNCDPPFASFADAWSYWQVTHSHNAESDYMEEPPPEPEEDDFEDLHVDDDADAQASWELLAQQLPDHDAAVRLEDPDKLGDRDLDRSYDWSPHVGRYPTLSDDFWKQMKVTSPAHLAAISSANPDELEVKQRQLFNHIVSYYSRVRAGRDFYYGAVSCSRIQFPITNAAAITVHKAQGMTVKKAVLNLTARDFVAGLSYVAVSRVKSLRGILFEEPFDFECFRVRISDTVKSRLADRERRRPEHVGWTAREERDIPLRSSPPPIPSSPMGPPQS</sequence>
<feature type="compositionally biased region" description="Pro residues" evidence="1">
    <location>
        <begin position="608"/>
        <end position="623"/>
    </location>
</feature>
<dbReference type="Gene3D" id="3.40.50.300">
    <property type="entry name" value="P-loop containing nucleotide triphosphate hydrolases"/>
    <property type="match status" value="1"/>
</dbReference>
<dbReference type="CDD" id="cd18809">
    <property type="entry name" value="SF1_C_RecD"/>
    <property type="match status" value="1"/>
</dbReference>
<accession>A0A0D2J6S4</accession>
<proteinExistence type="predicted"/>
<protein>
    <recommendedName>
        <fullName evidence="4">ATP-dependent DNA helicase</fullName>
    </recommendedName>
</protein>
<dbReference type="OrthoDB" id="4540853at2759"/>
<feature type="compositionally biased region" description="Low complexity" evidence="1">
    <location>
        <begin position="92"/>
        <end position="104"/>
    </location>
</feature>
<dbReference type="PANTHER" id="PTHR47642">
    <property type="entry name" value="ATP-DEPENDENT DNA HELICASE"/>
    <property type="match status" value="1"/>
</dbReference>
<dbReference type="SUPFAM" id="SSF52540">
    <property type="entry name" value="P-loop containing nucleoside triphosphate hydrolases"/>
    <property type="match status" value="1"/>
</dbReference>
<dbReference type="EMBL" id="KN847478">
    <property type="protein sequence ID" value="KIX04765.1"/>
    <property type="molecule type" value="Genomic_DNA"/>
</dbReference>